<sequence length="53" mass="6340">VLGGKLKIFFLSYKLVLIDIFPENRPTSYLQTTHHRLREKNSLTVEGYRPFFR</sequence>
<evidence type="ECO:0000313" key="2">
    <source>
        <dbReference type="RefSeq" id="XP_030986701.1"/>
    </source>
</evidence>
<name>A0A6P8BI29_PYRGI</name>
<evidence type="ECO:0000313" key="1">
    <source>
        <dbReference type="Proteomes" id="UP000515153"/>
    </source>
</evidence>
<dbReference type="AlphaFoldDB" id="A0A6P8BI29"/>
<protein>
    <submittedName>
        <fullName evidence="2">Uncharacterized protein</fullName>
    </submittedName>
</protein>
<dbReference type="GeneID" id="41955963"/>
<reference evidence="2" key="2">
    <citation type="submission" date="2019-10" db="EMBL/GenBank/DDBJ databases">
        <authorList>
            <consortium name="NCBI Genome Project"/>
        </authorList>
    </citation>
    <scope>NUCLEOTIDE SEQUENCE</scope>
    <source>
        <strain evidence="2">NI907</strain>
    </source>
</reference>
<reference evidence="2" key="1">
    <citation type="journal article" date="2019" name="Mol. Biol. Evol.">
        <title>Blast fungal genomes show frequent chromosomal changes, gene gains and losses, and effector gene turnover.</title>
        <authorList>
            <person name="Gomez Luciano L.B."/>
            <person name="Jason Tsai I."/>
            <person name="Chuma I."/>
            <person name="Tosa Y."/>
            <person name="Chen Y.H."/>
            <person name="Li J.Y."/>
            <person name="Li M.Y."/>
            <person name="Jade Lu M.Y."/>
            <person name="Nakayashiki H."/>
            <person name="Li W.H."/>
        </authorList>
    </citation>
    <scope>NUCLEOTIDE SEQUENCE</scope>
    <source>
        <strain evidence="2">NI907</strain>
    </source>
</reference>
<gene>
    <name evidence="2" type="ORF">PgNI_00972</name>
</gene>
<proteinExistence type="predicted"/>
<dbReference type="Proteomes" id="UP000515153">
    <property type="component" value="Unplaced"/>
</dbReference>
<organism evidence="1 2">
    <name type="scientific">Pyricularia grisea</name>
    <name type="common">Crabgrass-specific blast fungus</name>
    <name type="synonym">Magnaporthe grisea</name>
    <dbReference type="NCBI Taxonomy" id="148305"/>
    <lineage>
        <taxon>Eukaryota</taxon>
        <taxon>Fungi</taxon>
        <taxon>Dikarya</taxon>
        <taxon>Ascomycota</taxon>
        <taxon>Pezizomycotina</taxon>
        <taxon>Sordariomycetes</taxon>
        <taxon>Sordariomycetidae</taxon>
        <taxon>Magnaporthales</taxon>
        <taxon>Pyriculariaceae</taxon>
        <taxon>Pyricularia</taxon>
    </lineage>
</organism>
<reference evidence="2" key="3">
    <citation type="submission" date="2025-08" db="UniProtKB">
        <authorList>
            <consortium name="RefSeq"/>
        </authorList>
    </citation>
    <scope>IDENTIFICATION</scope>
    <source>
        <strain evidence="2">NI907</strain>
    </source>
</reference>
<dbReference type="RefSeq" id="XP_030986701.1">
    <property type="nucleotide sequence ID" value="XM_031121049.1"/>
</dbReference>
<feature type="non-terminal residue" evidence="2">
    <location>
        <position position="1"/>
    </location>
</feature>
<accession>A0A6P8BI29</accession>
<dbReference type="KEGG" id="pgri:PgNI_00972"/>
<keyword evidence="1" id="KW-1185">Reference proteome</keyword>